<dbReference type="EMBL" id="CAJNOI010002344">
    <property type="protein sequence ID" value="CAF1470926.1"/>
    <property type="molecule type" value="Genomic_DNA"/>
</dbReference>
<dbReference type="EMBL" id="CAJNOM010002660">
    <property type="protein sequence ID" value="CAF1635728.1"/>
    <property type="molecule type" value="Genomic_DNA"/>
</dbReference>
<evidence type="ECO:0000313" key="5">
    <source>
        <dbReference type="Proteomes" id="UP000663832"/>
    </source>
</evidence>
<accession>A0A815R234</accession>
<gene>
    <name evidence="3" type="ORF">BJG266_LOCUS41520</name>
    <name evidence="4" type="ORF">QVE165_LOCUS58382</name>
</gene>
<evidence type="ECO:0000313" key="6">
    <source>
        <dbReference type="Proteomes" id="UP000663877"/>
    </source>
</evidence>
<dbReference type="InterPro" id="IPR013517">
    <property type="entry name" value="FG-GAP"/>
</dbReference>
<keyword evidence="2" id="KW-0472">Membrane</keyword>
<keyword evidence="2" id="KW-1133">Transmembrane helix</keyword>
<dbReference type="PANTHER" id="PTHR46580">
    <property type="entry name" value="SENSOR KINASE-RELATED"/>
    <property type="match status" value="1"/>
</dbReference>
<feature type="transmembrane region" description="Helical" evidence="2">
    <location>
        <begin position="668"/>
        <end position="690"/>
    </location>
</feature>
<feature type="transmembrane region" description="Helical" evidence="2">
    <location>
        <begin position="227"/>
        <end position="245"/>
    </location>
</feature>
<comment type="caution">
    <text evidence="3">The sequence shown here is derived from an EMBL/GenBank/DDBJ whole genome shotgun (WGS) entry which is preliminary data.</text>
</comment>
<evidence type="ECO:0000313" key="3">
    <source>
        <dbReference type="EMBL" id="CAF1470926.1"/>
    </source>
</evidence>
<keyword evidence="2" id="KW-0812">Transmembrane</keyword>
<feature type="transmembrane region" description="Helical" evidence="2">
    <location>
        <begin position="42"/>
        <end position="60"/>
    </location>
</feature>
<dbReference type="Proteomes" id="UP000663877">
    <property type="component" value="Unassembled WGS sequence"/>
</dbReference>
<protein>
    <submittedName>
        <fullName evidence="3">Uncharacterized protein</fullName>
    </submittedName>
</protein>
<dbReference type="SUPFAM" id="SSF69318">
    <property type="entry name" value="Integrin alpha N-terminal domain"/>
    <property type="match status" value="1"/>
</dbReference>
<keyword evidence="1" id="KW-0732">Signal</keyword>
<feature type="transmembrane region" description="Helical" evidence="2">
    <location>
        <begin position="586"/>
        <end position="612"/>
    </location>
</feature>
<evidence type="ECO:0000256" key="1">
    <source>
        <dbReference type="ARBA" id="ARBA00022729"/>
    </source>
</evidence>
<dbReference type="PANTHER" id="PTHR46580:SF4">
    <property type="entry name" value="ATP_GTP-BINDING PROTEIN"/>
    <property type="match status" value="1"/>
</dbReference>
<organism evidence="3 6">
    <name type="scientific">Adineta steineri</name>
    <dbReference type="NCBI Taxonomy" id="433720"/>
    <lineage>
        <taxon>Eukaryota</taxon>
        <taxon>Metazoa</taxon>
        <taxon>Spiralia</taxon>
        <taxon>Gnathifera</taxon>
        <taxon>Rotifera</taxon>
        <taxon>Eurotatoria</taxon>
        <taxon>Bdelloidea</taxon>
        <taxon>Adinetida</taxon>
        <taxon>Adinetidae</taxon>
        <taxon>Adineta</taxon>
    </lineage>
</organism>
<dbReference type="Gene3D" id="2.30.30.100">
    <property type="match status" value="5"/>
</dbReference>
<evidence type="ECO:0000313" key="4">
    <source>
        <dbReference type="EMBL" id="CAF1635728.1"/>
    </source>
</evidence>
<dbReference type="Gene3D" id="2.40.128.340">
    <property type="match status" value="1"/>
</dbReference>
<sequence>MQRRDDLRLHHRLRRFLINLNLFETDLTDEQTITIQRWSTRIYIMLLFSTMTILLVYDALAVKTQQIEVRNPSLKTYLELQNTYDTNVICPCTEISASYRSFAEIIPTYHEICSSVFVSQKWIDMLFNDQTSMRYVLDFRATATNQFQVLRELCKFSQTTINNDIQAFYDDVIISAYLLMTTTQTWKQRAQTLIKLIWNSLIDLNLFKSSLRQQPSDIKQQLWTTRVYITLLIVALAILTLYGLLSFEIKLIQVNKPSFSTVQQLQTQSKTNLISSLQCPCTQLTILYDQFVQLQPFYHQVCSSDFVLDPWKDDIYDMINSSPSLGGGIYSDKRDFSNSQVLFVLLEALCIFSNETITDSLKTFAQTQLVGTQLLTADEFTNQVFSIINQFQRETKTTFSHFLQLLRNITHVNQILAGEGSNFNINITGAPNYTTYLSIVTYNDDNLSNICSCTNDSSCKTNYGLFDRNPGFIPFYSIPEFYIACQPVESLLQSTLKCFYDDQDCLEIIIKFYNMSTYNNFTRLNSSSHASRFMRNSTIGSLLSEMFIESWSESTNYSSYFAQCQPSSCSYTIPQRNSLLETLTRIVGLIGGLSVSLRILVPFLVMAFIGVIQRLCSQHQQTLTEATSPCSHVMRVGTKIRYWFKKVNVFEDTNRTVTIQQQCVATRVYLLLLVISLFIVVLYTSLIYYLNTFTITKPSLERYQQLQQRYGSDAVSCPCSRPSITHSSFITLQCNFHPVCTSPFTSDSYLQDLFQLYDGLDSTYATMNAFTLQGTIFSHFQALAALCNLIMRGLMQGSGFVSAYSTNWYYITKKITLTAMLYLKPQYYDSDMCNCATSSTCTQSSTPYIKGYLVGCTPLESLLQSTLECFYEESCIDLLTTYLNMSLSNQLVPLNKSETRFSTDDTVNSIVEQMFVETCSSSVSYNQFFEQCKPDYCSVTIFEPGSFIIVITTILGLYGGLTTFLKLVVPFVVFSTYKLIRKYKQRAQVGIQQIPVTSLDNNTMSVDNTDHGERLFIKSSQNSDLNPNTLDPTNVCSDAVAVGLASTDPSISRNTTRSASANATITTTSSTIFSPLTVSTPAVVSCTNLTFATAVSYPVGAKPQMSAIGDFNGDGILDLVVVNNGGNTVSVLLGVGSGHFGPQITFSTGLNPKSATVGDFNGDGRLDLAIVNYGDNTMSVLLGTGSGSFGPQIIYSTGFYPCWIVVGDLNGDSQLDLVVANYYSSNVGVFLAIGNGNFGPQTTYPTIFDPSSIAIGNFNGDAHLDLVVISSFWPTISVLLGTGSGTFQLQTTFSIDFTLYGVSAGDFNGDGRIDLVVANDPPSLPNVGVLLGNGDGSFGLQTTFTAGADGVVTWVTIGDFNGDSITDFAVSNPYSMRSVAVLLGTGNGSFVLKTTIATGSDSSPNGIAVADFNNDGRLDLAVCDSNTKNRVNIFLNTCT</sequence>
<keyword evidence="5" id="KW-1185">Reference proteome</keyword>
<proteinExistence type="predicted"/>
<dbReference type="OrthoDB" id="5573735at2759"/>
<reference evidence="3" key="1">
    <citation type="submission" date="2021-02" db="EMBL/GenBank/DDBJ databases">
        <authorList>
            <person name="Nowell W R."/>
        </authorList>
    </citation>
    <scope>NUCLEOTIDE SEQUENCE</scope>
</reference>
<dbReference type="Pfam" id="PF13517">
    <property type="entry name" value="FG-GAP_3"/>
    <property type="match status" value="3"/>
</dbReference>
<dbReference type="Proteomes" id="UP000663832">
    <property type="component" value="Unassembled WGS sequence"/>
</dbReference>
<name>A0A815R234_9BILA</name>
<dbReference type="InterPro" id="IPR028994">
    <property type="entry name" value="Integrin_alpha_N"/>
</dbReference>
<evidence type="ECO:0000256" key="2">
    <source>
        <dbReference type="SAM" id="Phobius"/>
    </source>
</evidence>